<name>A0A2S9CS11_CHRCI</name>
<dbReference type="EMBL" id="PCPP01000002">
    <property type="protein sequence ID" value="PRB83313.1"/>
    <property type="molecule type" value="Genomic_DNA"/>
</dbReference>
<proteinExistence type="predicted"/>
<dbReference type="OrthoDB" id="1260658at2"/>
<gene>
    <name evidence="2" type="ORF">CQ022_14455</name>
    <name evidence="3" type="ORF">CQ033_13350</name>
</gene>
<dbReference type="RefSeq" id="WP_105683061.1">
    <property type="nucleotide sequence ID" value="NZ_JBBGZD010000002.1"/>
</dbReference>
<organism evidence="2 5">
    <name type="scientific">Chryseobacterium culicis</name>
    <dbReference type="NCBI Taxonomy" id="680127"/>
    <lineage>
        <taxon>Bacteria</taxon>
        <taxon>Pseudomonadati</taxon>
        <taxon>Bacteroidota</taxon>
        <taxon>Flavobacteriia</taxon>
        <taxon>Flavobacteriales</taxon>
        <taxon>Weeksellaceae</taxon>
        <taxon>Chryseobacterium group</taxon>
        <taxon>Chryseobacterium</taxon>
    </lineage>
</organism>
<comment type="caution">
    <text evidence="2">The sequence shown here is derived from an EMBL/GenBank/DDBJ whole genome shotgun (WGS) entry which is preliminary data.</text>
</comment>
<evidence type="ECO:0000313" key="5">
    <source>
        <dbReference type="Proteomes" id="UP000238534"/>
    </source>
</evidence>
<dbReference type="EMBL" id="PCPH01000003">
    <property type="protein sequence ID" value="PRB89555.1"/>
    <property type="molecule type" value="Genomic_DNA"/>
</dbReference>
<protein>
    <submittedName>
        <fullName evidence="2">Uncharacterized protein</fullName>
    </submittedName>
</protein>
<dbReference type="Proteomes" id="UP000238325">
    <property type="component" value="Unassembled WGS sequence"/>
</dbReference>
<evidence type="ECO:0000256" key="1">
    <source>
        <dbReference type="SAM" id="MobiDB-lite"/>
    </source>
</evidence>
<evidence type="ECO:0000313" key="2">
    <source>
        <dbReference type="EMBL" id="PRB83313.1"/>
    </source>
</evidence>
<sequence>MKIAYIIPLLFLSTIIYAQENKKAAPVEEDQALVVKQAKEQQAKLMQEAKERDENKTVNSGMVSDHGLEVKKQDSKTKAAADNSGKLLPNTASLEDIKKTIPNRQAYHNTINSRNTKMTVTGLPNTATLEEIKKTIPKN</sequence>
<feature type="compositionally biased region" description="Basic and acidic residues" evidence="1">
    <location>
        <begin position="45"/>
        <end position="56"/>
    </location>
</feature>
<keyword evidence="4" id="KW-1185">Reference proteome</keyword>
<reference evidence="4 5" key="1">
    <citation type="submission" date="2017-09" db="EMBL/GenBank/DDBJ databases">
        <title>Genomic, metabolic, and phenotypic characteristics of bacterial isolates from the natural microbiome of the model nematode Caenorhabditis elegans.</title>
        <authorList>
            <person name="Zimmermann J."/>
            <person name="Obeng N."/>
            <person name="Yang W."/>
            <person name="Obeng O."/>
            <person name="Kissoyan K."/>
            <person name="Pees B."/>
            <person name="Dirksen P."/>
            <person name="Hoppner M."/>
            <person name="Franke A."/>
            <person name="Rosenstiel P."/>
            <person name="Leippe M."/>
            <person name="Dierking K."/>
            <person name="Kaleta C."/>
            <person name="Schulenburg H."/>
        </authorList>
    </citation>
    <scope>NUCLEOTIDE SEQUENCE [LARGE SCALE GENOMIC DNA]</scope>
    <source>
        <strain evidence="2 5">MYb25</strain>
        <strain evidence="3 4">MYb44</strain>
    </source>
</reference>
<dbReference type="Proteomes" id="UP000238534">
    <property type="component" value="Unassembled WGS sequence"/>
</dbReference>
<dbReference type="AlphaFoldDB" id="A0A2S9CS11"/>
<evidence type="ECO:0000313" key="3">
    <source>
        <dbReference type="EMBL" id="PRB89555.1"/>
    </source>
</evidence>
<evidence type="ECO:0000313" key="4">
    <source>
        <dbReference type="Proteomes" id="UP000238325"/>
    </source>
</evidence>
<feature type="region of interest" description="Disordered" evidence="1">
    <location>
        <begin position="45"/>
        <end position="89"/>
    </location>
</feature>
<feature type="compositionally biased region" description="Basic and acidic residues" evidence="1">
    <location>
        <begin position="66"/>
        <end position="79"/>
    </location>
</feature>
<accession>A0A2S9CS11</accession>